<feature type="region of interest" description="Disordered" evidence="1">
    <location>
        <begin position="42"/>
        <end position="61"/>
    </location>
</feature>
<protein>
    <submittedName>
        <fullName evidence="2">Uncharacterized protein</fullName>
    </submittedName>
</protein>
<name>A0A1B4FNE8_9BURK</name>
<dbReference type="KEGG" id="buu:WS70_26180"/>
<evidence type="ECO:0000256" key="1">
    <source>
        <dbReference type="SAM" id="MobiDB-lite"/>
    </source>
</evidence>
<keyword evidence="3" id="KW-1185">Reference proteome</keyword>
<evidence type="ECO:0000313" key="2">
    <source>
        <dbReference type="EMBL" id="AOJ05199.1"/>
    </source>
</evidence>
<gene>
    <name evidence="2" type="ORF">WS70_26180</name>
</gene>
<sequence length="61" mass="7112">MDDFSNRCRQRFISEKYFRWLAGLLNEHIALWEHTLPANGSEMQKRTTSALAPGRYLPDTA</sequence>
<proteinExistence type="predicted"/>
<accession>A0A1B4FNE8</accession>
<reference evidence="2 3" key="1">
    <citation type="submission" date="2015-12" db="EMBL/GenBank/DDBJ databases">
        <title>Diversity of Burkholderia near neighbor genomes.</title>
        <authorList>
            <person name="Sahl J."/>
            <person name="Wagner D."/>
            <person name="Keim P."/>
        </authorList>
    </citation>
    <scope>NUCLEOTIDE SEQUENCE [LARGE SCALE GENOMIC DNA]</scope>
    <source>
        <strain evidence="2 3">BDU6</strain>
    </source>
</reference>
<dbReference type="AlphaFoldDB" id="A0A1B4FNE8"/>
<dbReference type="Proteomes" id="UP000062519">
    <property type="component" value="Chromosome 2"/>
</dbReference>
<dbReference type="EMBL" id="CP013387">
    <property type="protein sequence ID" value="AOJ05199.1"/>
    <property type="molecule type" value="Genomic_DNA"/>
</dbReference>
<organism evidence="2 3">
    <name type="scientific">Burkholderia mayonis</name>
    <dbReference type="NCBI Taxonomy" id="1385591"/>
    <lineage>
        <taxon>Bacteria</taxon>
        <taxon>Pseudomonadati</taxon>
        <taxon>Pseudomonadota</taxon>
        <taxon>Betaproteobacteria</taxon>
        <taxon>Burkholderiales</taxon>
        <taxon>Burkholderiaceae</taxon>
        <taxon>Burkholderia</taxon>
        <taxon>pseudomallei group</taxon>
    </lineage>
</organism>
<evidence type="ECO:0000313" key="3">
    <source>
        <dbReference type="Proteomes" id="UP000062519"/>
    </source>
</evidence>